<accession>A0A8J8N8S5</accession>
<keyword evidence="2" id="KW-1185">Reference proteome</keyword>
<reference evidence="1" key="1">
    <citation type="submission" date="2019-06" db="EMBL/GenBank/DDBJ databases">
        <authorList>
            <person name="Zheng W."/>
        </authorList>
    </citation>
    <scope>NUCLEOTIDE SEQUENCE</scope>
    <source>
        <strain evidence="1">QDHG01</strain>
    </source>
</reference>
<dbReference type="EMBL" id="RRYP01039325">
    <property type="protein sequence ID" value="TNV67682.1"/>
    <property type="molecule type" value="Genomic_DNA"/>
</dbReference>
<proteinExistence type="predicted"/>
<name>A0A8J8N8S5_HALGN</name>
<gene>
    <name evidence="1" type="ORF">FGO68_gene8196</name>
</gene>
<sequence length="170" mass="20050">MEQVIQREASWLPLIQLGHRAQLTCQSRLARSLQSRSDRCVLRQILRQTLPLIFQCMSAQLDCAAPPHHFPRFPRGLLQMRSNYKQWLIQPLPFIHGQQVKMLGLRDLLTNHSHQLRNIYLHHHRRPIQYLRPLSLPVFVKQLSSQARLGLLRDLEMCHLARSTLKQLYT</sequence>
<dbReference type="Proteomes" id="UP000785679">
    <property type="component" value="Unassembled WGS sequence"/>
</dbReference>
<protein>
    <submittedName>
        <fullName evidence="1">Uncharacterized protein</fullName>
    </submittedName>
</protein>
<dbReference type="AlphaFoldDB" id="A0A8J8N8S5"/>
<comment type="caution">
    <text evidence="1">The sequence shown here is derived from an EMBL/GenBank/DDBJ whole genome shotgun (WGS) entry which is preliminary data.</text>
</comment>
<evidence type="ECO:0000313" key="1">
    <source>
        <dbReference type="EMBL" id="TNV67682.1"/>
    </source>
</evidence>
<evidence type="ECO:0000313" key="2">
    <source>
        <dbReference type="Proteomes" id="UP000785679"/>
    </source>
</evidence>
<organism evidence="1 2">
    <name type="scientific">Halteria grandinella</name>
    <dbReference type="NCBI Taxonomy" id="5974"/>
    <lineage>
        <taxon>Eukaryota</taxon>
        <taxon>Sar</taxon>
        <taxon>Alveolata</taxon>
        <taxon>Ciliophora</taxon>
        <taxon>Intramacronucleata</taxon>
        <taxon>Spirotrichea</taxon>
        <taxon>Stichotrichia</taxon>
        <taxon>Sporadotrichida</taxon>
        <taxon>Halteriidae</taxon>
        <taxon>Halteria</taxon>
    </lineage>
</organism>